<feature type="domain" description="Thioredoxin" evidence="2">
    <location>
        <begin position="26"/>
        <end position="182"/>
    </location>
</feature>
<dbReference type="PROSITE" id="PS51352">
    <property type="entry name" value="THIOREDOXIN_2"/>
    <property type="match status" value="1"/>
</dbReference>
<dbReference type="RefSeq" id="WP_068208103.1">
    <property type="nucleotide sequence ID" value="NZ_LZIT01000100.1"/>
</dbReference>
<evidence type="ECO:0000313" key="3">
    <source>
        <dbReference type="EMBL" id="OBG40952.1"/>
    </source>
</evidence>
<dbReference type="EMBL" id="LZIT01000100">
    <property type="protein sequence ID" value="OBG40952.1"/>
    <property type="molecule type" value="Genomic_DNA"/>
</dbReference>
<dbReference type="GO" id="GO:0003824">
    <property type="term" value="F:catalytic activity"/>
    <property type="evidence" value="ECO:0007669"/>
    <property type="project" value="UniProtKB-ARBA"/>
</dbReference>
<evidence type="ECO:0000313" key="4">
    <source>
        <dbReference type="Proteomes" id="UP000092086"/>
    </source>
</evidence>
<feature type="chain" id="PRO_5044864262" description="Thioredoxin domain-containing protein" evidence="1">
    <location>
        <begin position="38"/>
        <end position="189"/>
    </location>
</feature>
<keyword evidence="1" id="KW-0732">Signal</keyword>
<evidence type="ECO:0000256" key="1">
    <source>
        <dbReference type="SAM" id="SignalP"/>
    </source>
</evidence>
<name>A0ABD6P2Z4_9MYCO</name>
<dbReference type="InterPro" id="IPR013766">
    <property type="entry name" value="Thioredoxin_domain"/>
</dbReference>
<dbReference type="AlphaFoldDB" id="A0ABD6P2Z4"/>
<reference evidence="3 4" key="1">
    <citation type="submission" date="2016-06" db="EMBL/GenBank/DDBJ databases">
        <authorList>
            <person name="Sutton G."/>
            <person name="Brinkac L."/>
            <person name="Sanka R."/>
            <person name="Adams M."/>
            <person name="Lau E."/>
            <person name="Sam S."/>
            <person name="Sreng N."/>
            <person name="Him V."/>
            <person name="Kerleguer A."/>
            <person name="Cheng S."/>
        </authorList>
    </citation>
    <scope>NUCLEOTIDE SEQUENCE [LARGE SCALE GENOMIC DNA]</scope>
    <source>
        <strain evidence="3 4">E2978</strain>
    </source>
</reference>
<protein>
    <recommendedName>
        <fullName evidence="2">Thioredoxin domain-containing protein</fullName>
    </recommendedName>
</protein>
<feature type="signal peptide" evidence="1">
    <location>
        <begin position="1"/>
        <end position="37"/>
    </location>
</feature>
<dbReference type="InterPro" id="IPR013740">
    <property type="entry name" value="Redoxin"/>
</dbReference>
<dbReference type="InterPro" id="IPR036249">
    <property type="entry name" value="Thioredoxin-like_sf"/>
</dbReference>
<accession>A0ABD6P2Z4</accession>
<dbReference type="SUPFAM" id="SSF52833">
    <property type="entry name" value="Thioredoxin-like"/>
    <property type="match status" value="1"/>
</dbReference>
<proteinExistence type="predicted"/>
<comment type="caution">
    <text evidence="3">The sequence shown here is derived from an EMBL/GenBank/DDBJ whole genome shotgun (WGS) entry which is preliminary data.</text>
</comment>
<gene>
    <name evidence="3" type="ORF">A5672_13325</name>
</gene>
<dbReference type="Gene3D" id="3.40.30.10">
    <property type="entry name" value="Glutaredoxin"/>
    <property type="match status" value="1"/>
</dbReference>
<organism evidence="3 4">
    <name type="scientific">Mycobacterium alsense</name>
    <dbReference type="NCBI Taxonomy" id="324058"/>
    <lineage>
        <taxon>Bacteria</taxon>
        <taxon>Bacillati</taxon>
        <taxon>Actinomycetota</taxon>
        <taxon>Actinomycetes</taxon>
        <taxon>Mycobacteriales</taxon>
        <taxon>Mycobacteriaceae</taxon>
        <taxon>Mycobacterium</taxon>
    </lineage>
</organism>
<dbReference type="Proteomes" id="UP000092086">
    <property type="component" value="Unassembled WGS sequence"/>
</dbReference>
<sequence>MPTGPRGSSRLVLASRLLAACLVLAGAVLATAPAASADVKPLVGDNQRLRFYGTELDGALFDGRSLIGKPAVLWFWTPAPYCGVCAAEAPVLSRVAAAHPEVTFVGVAGRWDAMSMRRFVADNNLKFTNLTDANGMIWQSFFVPWPPAWAFLRPDGTGDLVNNVTGPMSEQELTDRVIALTAPPAPPAP</sequence>
<evidence type="ECO:0000259" key="2">
    <source>
        <dbReference type="PROSITE" id="PS51352"/>
    </source>
</evidence>
<dbReference type="Pfam" id="PF08534">
    <property type="entry name" value="Redoxin"/>
    <property type="match status" value="1"/>
</dbReference>